<dbReference type="EMBL" id="JBBCAQ010000010">
    <property type="protein sequence ID" value="KAK7601642.1"/>
    <property type="molecule type" value="Genomic_DNA"/>
</dbReference>
<dbReference type="SUPFAM" id="SSF52540">
    <property type="entry name" value="P-loop containing nucleoside triphosphate hydrolases"/>
    <property type="match status" value="1"/>
</dbReference>
<evidence type="ECO:0000256" key="1">
    <source>
        <dbReference type="ARBA" id="ARBA00004141"/>
    </source>
</evidence>
<dbReference type="GO" id="GO:0005886">
    <property type="term" value="C:plasma membrane"/>
    <property type="evidence" value="ECO:0007669"/>
    <property type="project" value="TreeGrafter"/>
</dbReference>
<evidence type="ECO:0000256" key="9">
    <source>
        <dbReference type="ARBA" id="ARBA00023136"/>
    </source>
</evidence>
<evidence type="ECO:0000256" key="8">
    <source>
        <dbReference type="ARBA" id="ARBA00022989"/>
    </source>
</evidence>
<dbReference type="PROSITE" id="PS50893">
    <property type="entry name" value="ABC_TRANSPORTER_2"/>
    <property type="match status" value="1"/>
</dbReference>
<dbReference type="Pfam" id="PF01061">
    <property type="entry name" value="ABC2_membrane"/>
    <property type="match status" value="1"/>
</dbReference>
<feature type="transmembrane region" description="Helical" evidence="11">
    <location>
        <begin position="516"/>
        <end position="540"/>
    </location>
</feature>
<dbReference type="NCBIfam" id="TIGR00955">
    <property type="entry name" value="3a01204"/>
    <property type="match status" value="1"/>
</dbReference>
<feature type="domain" description="ABC transporter" evidence="12">
    <location>
        <begin position="63"/>
        <end position="308"/>
    </location>
</feature>
<name>A0AAN9TMX1_9HEMI</name>
<comment type="caution">
    <text evidence="13">The sequence shown here is derived from an EMBL/GenBank/DDBJ whole genome shotgun (WGS) entry which is preliminary data.</text>
</comment>
<dbReference type="Gene3D" id="3.40.50.300">
    <property type="entry name" value="P-loop containing nucleotide triphosphate hydrolases"/>
    <property type="match status" value="1"/>
</dbReference>
<dbReference type="InterPro" id="IPR003439">
    <property type="entry name" value="ABC_transporter-like_ATP-bd"/>
</dbReference>
<dbReference type="GO" id="GO:0030659">
    <property type="term" value="C:cytoplasmic vesicle membrane"/>
    <property type="evidence" value="ECO:0007669"/>
    <property type="project" value="TreeGrafter"/>
</dbReference>
<evidence type="ECO:0000313" key="14">
    <source>
        <dbReference type="Proteomes" id="UP001367676"/>
    </source>
</evidence>
<dbReference type="CDD" id="cd03213">
    <property type="entry name" value="ABCG_EPDR"/>
    <property type="match status" value="1"/>
</dbReference>
<accession>A0AAN9TMX1</accession>
<evidence type="ECO:0000256" key="4">
    <source>
        <dbReference type="ARBA" id="ARBA00022474"/>
    </source>
</evidence>
<organism evidence="13 14">
    <name type="scientific">Parthenolecanium corni</name>
    <dbReference type="NCBI Taxonomy" id="536013"/>
    <lineage>
        <taxon>Eukaryota</taxon>
        <taxon>Metazoa</taxon>
        <taxon>Ecdysozoa</taxon>
        <taxon>Arthropoda</taxon>
        <taxon>Hexapoda</taxon>
        <taxon>Insecta</taxon>
        <taxon>Pterygota</taxon>
        <taxon>Neoptera</taxon>
        <taxon>Paraneoptera</taxon>
        <taxon>Hemiptera</taxon>
        <taxon>Sternorrhyncha</taxon>
        <taxon>Coccoidea</taxon>
        <taxon>Coccidae</taxon>
        <taxon>Parthenolecanium</taxon>
    </lineage>
</organism>
<feature type="transmembrane region" description="Helical" evidence="11">
    <location>
        <begin position="406"/>
        <end position="427"/>
    </location>
</feature>
<dbReference type="Pfam" id="PF19055">
    <property type="entry name" value="ABC2_membrane_7"/>
    <property type="match status" value="1"/>
</dbReference>
<keyword evidence="8 11" id="KW-1133">Transmembrane helix</keyword>
<dbReference type="GO" id="GO:0031409">
    <property type="term" value="F:pigment binding"/>
    <property type="evidence" value="ECO:0007669"/>
    <property type="project" value="UniProtKB-KW"/>
</dbReference>
<keyword evidence="6" id="KW-0547">Nucleotide-binding</keyword>
<evidence type="ECO:0000256" key="2">
    <source>
        <dbReference type="ARBA" id="ARBA00005814"/>
    </source>
</evidence>
<gene>
    <name evidence="13" type="ORF">V9T40_009083</name>
</gene>
<dbReference type="InterPro" id="IPR043926">
    <property type="entry name" value="ABCG_dom"/>
</dbReference>
<dbReference type="InterPro" id="IPR017871">
    <property type="entry name" value="ABC_transporter-like_CS"/>
</dbReference>
<keyword evidence="4" id="KW-0608">Pigment</keyword>
<dbReference type="InterPro" id="IPR013525">
    <property type="entry name" value="ABC2_TM"/>
</dbReference>
<keyword evidence="9 11" id="KW-0472">Membrane</keyword>
<evidence type="ECO:0000256" key="3">
    <source>
        <dbReference type="ARBA" id="ARBA00022448"/>
    </source>
</evidence>
<feature type="transmembrane region" description="Helical" evidence="11">
    <location>
        <begin position="439"/>
        <end position="463"/>
    </location>
</feature>
<sequence>MKKLIENGSSKVNGSKARKGRNGAVKLNVFPEKNIVYMWCDINVFTSKTAEDRKKGSPVYSLLRKINCCSSNTDSIKRKHILQNVSGIAYPGELLAIMGSSGAGKTTLLNTLTFRSGANLVVSGTRTVNNIPINQNTLASISAYVQQDDLFFGNLTVREHLIFQALVRMDSDIPYEQRMKRVEEVISELLLTSCQNTIIGKPGKVKGISGGEMKRLSFASEVLTNPPLMFCDEPTSGLDSFMAQTVVTVLKSMALKGKTIICTIHQPSSEVYAMFDKILLMAEGRAAFLGSPFEANNFFSKLGSPCPSTHNPADYYIQLLAVIPSQEEECRNKIQSICDSYENSEYAQRLHKELSRQRESKLKSIYSNGWMDSNAVAKKSPYKASWWAQFRAVMWRSWLSMKKEPLLIKVRLLQTIMVAVIIGIIYYGQKINQDGVMNINGALFLFVTNMTFQNALAVINVFCSELPVFLREHFNGMYRTDVYFICKTFAELPVFVAIPILFTCVTYFAIGLNPGISHFLICVLIVVLVSTAASSFGYLISCVSPTVTVALSIGPPLIIPFLLFGGFFLNVGSIPPYFEWLSYFSWFKYGTEALYVNQWEDIDYISCAGSNTTCYRDGRIVLESYNFKAVRFTHNIR</sequence>
<keyword evidence="7" id="KW-0067">ATP-binding</keyword>
<dbReference type="AlphaFoldDB" id="A0AAN9TMX1"/>
<keyword evidence="5 11" id="KW-0812">Transmembrane</keyword>
<dbReference type="Proteomes" id="UP001367676">
    <property type="component" value="Unassembled WGS sequence"/>
</dbReference>
<dbReference type="SMART" id="SM00382">
    <property type="entry name" value="AAA"/>
    <property type="match status" value="1"/>
</dbReference>
<dbReference type="InterPro" id="IPR050352">
    <property type="entry name" value="ABCG_transporters"/>
</dbReference>
<evidence type="ECO:0000256" key="6">
    <source>
        <dbReference type="ARBA" id="ARBA00022741"/>
    </source>
</evidence>
<evidence type="ECO:0000259" key="12">
    <source>
        <dbReference type="PROSITE" id="PS50893"/>
    </source>
</evidence>
<keyword evidence="14" id="KW-1185">Reference proteome</keyword>
<dbReference type="FunFam" id="3.40.50.300:FF:001225">
    <property type="entry name" value="ATP-binding cassette sub-family G member"/>
    <property type="match status" value="1"/>
</dbReference>
<evidence type="ECO:0000256" key="5">
    <source>
        <dbReference type="ARBA" id="ARBA00022692"/>
    </source>
</evidence>
<feature type="transmembrane region" description="Helical" evidence="11">
    <location>
        <begin position="484"/>
        <end position="510"/>
    </location>
</feature>
<evidence type="ECO:0000256" key="11">
    <source>
        <dbReference type="SAM" id="Phobius"/>
    </source>
</evidence>
<dbReference type="GO" id="GO:0005524">
    <property type="term" value="F:ATP binding"/>
    <property type="evidence" value="ECO:0007669"/>
    <property type="project" value="UniProtKB-KW"/>
</dbReference>
<dbReference type="InterPro" id="IPR027417">
    <property type="entry name" value="P-loop_NTPase"/>
</dbReference>
<dbReference type="Pfam" id="PF00005">
    <property type="entry name" value="ABC_tran"/>
    <property type="match status" value="1"/>
</dbReference>
<evidence type="ECO:0000256" key="7">
    <source>
        <dbReference type="ARBA" id="ARBA00022840"/>
    </source>
</evidence>
<dbReference type="PANTHER" id="PTHR48041:SF129">
    <property type="entry name" value="PROTEIN WHITE"/>
    <property type="match status" value="1"/>
</dbReference>
<dbReference type="PANTHER" id="PTHR48041">
    <property type="entry name" value="ABC TRANSPORTER G FAMILY MEMBER 28"/>
    <property type="match status" value="1"/>
</dbReference>
<dbReference type="GO" id="GO:0140359">
    <property type="term" value="F:ABC-type transporter activity"/>
    <property type="evidence" value="ECO:0007669"/>
    <property type="project" value="InterPro"/>
</dbReference>
<comment type="similarity">
    <text evidence="2">Belongs to the ABC transporter superfamily. ABCG family. Eye pigment precursor importer (TC 3.A.1.204) subfamily.</text>
</comment>
<dbReference type="InterPro" id="IPR005284">
    <property type="entry name" value="Pigment_permease/Abcg"/>
</dbReference>
<protein>
    <recommendedName>
        <fullName evidence="10">Protein white</fullName>
    </recommendedName>
</protein>
<dbReference type="PROSITE" id="PS00211">
    <property type="entry name" value="ABC_TRANSPORTER_1"/>
    <property type="match status" value="1"/>
</dbReference>
<dbReference type="GO" id="GO:0016887">
    <property type="term" value="F:ATP hydrolysis activity"/>
    <property type="evidence" value="ECO:0007669"/>
    <property type="project" value="InterPro"/>
</dbReference>
<proteinExistence type="inferred from homology"/>
<feature type="transmembrane region" description="Helical" evidence="11">
    <location>
        <begin position="547"/>
        <end position="569"/>
    </location>
</feature>
<reference evidence="13 14" key="1">
    <citation type="submission" date="2024-03" db="EMBL/GenBank/DDBJ databases">
        <title>Adaptation during the transition from Ophiocordyceps entomopathogen to insect associate is accompanied by gene loss and intensified selection.</title>
        <authorList>
            <person name="Ward C.M."/>
            <person name="Onetto C.A."/>
            <person name="Borneman A.R."/>
        </authorList>
    </citation>
    <scope>NUCLEOTIDE SEQUENCE [LARGE SCALE GENOMIC DNA]</scope>
    <source>
        <strain evidence="13">AWRI1</strain>
        <tissue evidence="13">Single Adult Female</tissue>
    </source>
</reference>
<evidence type="ECO:0000256" key="10">
    <source>
        <dbReference type="ARBA" id="ARBA00039188"/>
    </source>
</evidence>
<evidence type="ECO:0000313" key="13">
    <source>
        <dbReference type="EMBL" id="KAK7601642.1"/>
    </source>
</evidence>
<keyword evidence="3" id="KW-0813">Transport</keyword>
<dbReference type="InterPro" id="IPR003593">
    <property type="entry name" value="AAA+_ATPase"/>
</dbReference>
<comment type="subcellular location">
    <subcellularLocation>
        <location evidence="1">Membrane</location>
        <topology evidence="1">Multi-pass membrane protein</topology>
    </subcellularLocation>
</comment>